<evidence type="ECO:0000313" key="2">
    <source>
        <dbReference type="Ensembl" id="ENSSSCP00000013769.4"/>
    </source>
</evidence>
<name>F1RU47_PIG</name>
<dbReference type="InParanoid" id="F1RU47"/>
<feature type="compositionally biased region" description="Low complexity" evidence="1">
    <location>
        <begin position="96"/>
        <end position="105"/>
    </location>
</feature>
<dbReference type="PaxDb" id="9823-ENSSSCP00000013769"/>
<evidence type="ECO:0000256" key="1">
    <source>
        <dbReference type="SAM" id="MobiDB-lite"/>
    </source>
</evidence>
<reference evidence="3" key="1">
    <citation type="submission" date="2009-11" db="EMBL/GenBank/DDBJ databases">
        <authorList>
            <consortium name="Porcine genome sequencing project"/>
        </authorList>
    </citation>
    <scope>NUCLEOTIDE SEQUENCE [LARGE SCALE GENOMIC DNA]</scope>
    <source>
        <strain evidence="3">Duroc</strain>
    </source>
</reference>
<dbReference type="AlphaFoldDB" id="F1RU47"/>
<dbReference type="Bgee" id="ENSSSCG00000012950">
    <property type="expression patterns" value="Expressed in Ammon's horn and 20 other cell types or tissues"/>
</dbReference>
<feature type="compositionally biased region" description="Polar residues" evidence="1">
    <location>
        <begin position="86"/>
        <end position="95"/>
    </location>
</feature>
<keyword evidence="3" id="KW-1185">Reference proteome</keyword>
<dbReference type="Proteomes" id="UP000008227">
    <property type="component" value="Chromosome 2"/>
</dbReference>
<dbReference type="GlyGen" id="F1RU47">
    <property type="glycosylation" value="1 site"/>
</dbReference>
<feature type="region of interest" description="Disordered" evidence="1">
    <location>
        <begin position="1"/>
        <end position="23"/>
    </location>
</feature>
<dbReference type="GeneTree" id="ENSGT01030000236130"/>
<feature type="region of interest" description="Disordered" evidence="1">
    <location>
        <begin position="81"/>
        <end position="145"/>
    </location>
</feature>
<accession>F1RU47</accession>
<protein>
    <submittedName>
        <fullName evidence="2">Uncharacterized protein</fullName>
    </submittedName>
</protein>
<reference evidence="2" key="2">
    <citation type="journal article" date="2020" name="Gigascience">
        <title>An improved pig reference genome sequence to enable pig genetics and genomics research.</title>
        <authorList>
            <person name="Warr A."/>
            <person name="Affara N."/>
            <person name="Aken B."/>
            <person name="Beiki H."/>
            <person name="Bickhart D.M."/>
            <person name="Billis K."/>
            <person name="Chow W."/>
            <person name="Eory L."/>
            <person name="Finlayson H.A."/>
            <person name="Flicek P."/>
            <person name="Giron C.G."/>
            <person name="Griffin D.K."/>
            <person name="Hall R."/>
            <person name="Hannum G."/>
            <person name="Hourlier T."/>
            <person name="Howe K."/>
            <person name="Hume D.A."/>
            <person name="Izuogu O."/>
            <person name="Kim K."/>
            <person name="Koren S."/>
            <person name="Liu H."/>
            <person name="Manchanda N."/>
            <person name="Martin F.J."/>
            <person name="Nonneman D.J."/>
            <person name="O'Connor R.E."/>
            <person name="Phillippy A.M."/>
            <person name="Rohrer G.A."/>
            <person name="Rosen B.D."/>
            <person name="Rund L.A."/>
            <person name="Sargent C.A."/>
            <person name="Schook L.B."/>
            <person name="Schroeder S.G."/>
            <person name="Schwartz A.S."/>
            <person name="Skinner B.M."/>
            <person name="Talbot R."/>
            <person name="Tseng E."/>
            <person name="Tuggle C.K."/>
            <person name="Watson M."/>
            <person name="Smith T.P.L."/>
            <person name="Archibald A.L."/>
        </authorList>
    </citation>
    <scope>NUCLEOTIDE SEQUENCE [LARGE SCALE GENOMIC DNA]</scope>
    <source>
        <strain evidence="2">Duroc</strain>
    </source>
</reference>
<dbReference type="ExpressionAtlas" id="F1RU47">
    <property type="expression patterns" value="baseline and differential"/>
</dbReference>
<dbReference type="Ensembl" id="ENSSSCT00000014155.4">
    <property type="protein sequence ID" value="ENSSSCP00000013769.4"/>
    <property type="gene ID" value="ENSSSCG00000012950.4"/>
</dbReference>
<dbReference type="HOGENOM" id="CLU_011829_1_0_1"/>
<evidence type="ECO:0000313" key="3">
    <source>
        <dbReference type="Proteomes" id="UP000008227"/>
    </source>
</evidence>
<dbReference type="eggNOG" id="KOG2320">
    <property type="taxonomic scope" value="Eukaryota"/>
</dbReference>
<proteinExistence type="predicted"/>
<reference evidence="2" key="3">
    <citation type="submission" date="2025-08" db="UniProtKB">
        <authorList>
            <consortium name="Ensembl"/>
        </authorList>
    </citation>
    <scope>IDENTIFICATION</scope>
</reference>
<sequence length="145" mass="15139">METTGEPGAGLLGTPNPTSFAPGHLERGKPSWCGNLTLASAKPCACGCLKPVAPPSFPATASKKALGASLWRAQSWCSRTWSSSSVPTATPGTFFSSRSSSPEPSTWQPPTRNWKPSPIWASSSGAPPSTPRLHRAQPRAHCCPG</sequence>
<dbReference type="STRING" id="9823.ENSSSCP00000013769"/>
<organism evidence="2 3">
    <name type="scientific">Sus scrofa</name>
    <name type="common">Pig</name>
    <dbReference type="NCBI Taxonomy" id="9823"/>
    <lineage>
        <taxon>Eukaryota</taxon>
        <taxon>Metazoa</taxon>
        <taxon>Chordata</taxon>
        <taxon>Craniata</taxon>
        <taxon>Vertebrata</taxon>
        <taxon>Euteleostomi</taxon>
        <taxon>Mammalia</taxon>
        <taxon>Eutheria</taxon>
        <taxon>Laurasiatheria</taxon>
        <taxon>Artiodactyla</taxon>
        <taxon>Suina</taxon>
        <taxon>Suidae</taxon>
        <taxon>Sus</taxon>
    </lineage>
</organism>
<reference evidence="2" key="4">
    <citation type="submission" date="2025-09" db="UniProtKB">
        <authorList>
            <consortium name="Ensembl"/>
        </authorList>
    </citation>
    <scope>IDENTIFICATION</scope>
</reference>